<dbReference type="Proteomes" id="UP000186817">
    <property type="component" value="Unassembled WGS sequence"/>
</dbReference>
<reference evidence="3 4" key="1">
    <citation type="submission" date="2016-02" db="EMBL/GenBank/DDBJ databases">
        <title>Genome analysis of coral dinoflagellate symbionts highlights evolutionary adaptations to a symbiotic lifestyle.</title>
        <authorList>
            <person name="Aranda M."/>
            <person name="Li Y."/>
            <person name="Liew Y.J."/>
            <person name="Baumgarten S."/>
            <person name="Simakov O."/>
            <person name="Wilson M."/>
            <person name="Piel J."/>
            <person name="Ashoor H."/>
            <person name="Bougouffa S."/>
            <person name="Bajic V.B."/>
            <person name="Ryu T."/>
            <person name="Ravasi T."/>
            <person name="Bayer T."/>
            <person name="Micklem G."/>
            <person name="Kim H."/>
            <person name="Bhak J."/>
            <person name="Lajeunesse T.C."/>
            <person name="Voolstra C.R."/>
        </authorList>
    </citation>
    <scope>NUCLEOTIDE SEQUENCE [LARGE SCALE GENOMIC DNA]</scope>
    <source>
        <strain evidence="3 4">CCMP2467</strain>
    </source>
</reference>
<evidence type="ECO:0000256" key="2">
    <source>
        <dbReference type="SAM" id="MobiDB-lite"/>
    </source>
</evidence>
<evidence type="ECO:0000313" key="3">
    <source>
        <dbReference type="EMBL" id="OLQ03030.1"/>
    </source>
</evidence>
<dbReference type="OrthoDB" id="427031at2759"/>
<proteinExistence type="predicted"/>
<feature type="coiled-coil region" evidence="1">
    <location>
        <begin position="83"/>
        <end position="110"/>
    </location>
</feature>
<sequence length="427" mass="47408">MADKNKPSNRRHSQLYDPNEVVEKTALQAESVLLEDTELKRAFKEVTREGRRGVNGIYTPSGGAIDERPKEAGSQDERITRVAKEYKAQKKKQKSKASKLQKSEIELEDERVRKKVCKVVRGFARSGRIRLDCRMVLSGPRVHKVRGECKEGIDLSGQLFLDWTELQEQLGKPPSFIVQDLDIPRGQPLASTAQKVARPMTLPKFNCLLRSVAKGLGASDDEVSKVSSYSLRRFMPTAAHVMQFQPHECQAIGNWVELPQTEASTGNRSLPVVGMAKHYAHDKTSTAAFVKQQFVTALHQAMLKSGQPAQCSWHDIRLHAPSREAILQHLQPMEVKRAAVAEVQVPVIPHASSGTGSSSSSSVSDEDDEKTASELPWFSQTASGKKHLVQSQQGSQFIPWCRDSIFSALHVHRGVGLDDADEVCQKC</sequence>
<feature type="compositionally biased region" description="Low complexity" evidence="2">
    <location>
        <begin position="352"/>
        <end position="363"/>
    </location>
</feature>
<feature type="compositionally biased region" description="Basic and acidic residues" evidence="2">
    <location>
        <begin position="65"/>
        <end position="77"/>
    </location>
</feature>
<protein>
    <submittedName>
        <fullName evidence="3">Uncharacterized protein</fullName>
    </submittedName>
</protein>
<evidence type="ECO:0000256" key="1">
    <source>
        <dbReference type="SAM" id="Coils"/>
    </source>
</evidence>
<keyword evidence="1" id="KW-0175">Coiled coil</keyword>
<organism evidence="3 4">
    <name type="scientific">Symbiodinium microadriaticum</name>
    <name type="common">Dinoflagellate</name>
    <name type="synonym">Zooxanthella microadriatica</name>
    <dbReference type="NCBI Taxonomy" id="2951"/>
    <lineage>
        <taxon>Eukaryota</taxon>
        <taxon>Sar</taxon>
        <taxon>Alveolata</taxon>
        <taxon>Dinophyceae</taxon>
        <taxon>Suessiales</taxon>
        <taxon>Symbiodiniaceae</taxon>
        <taxon>Symbiodinium</taxon>
    </lineage>
</organism>
<accession>A0A1Q9E6J0</accession>
<feature type="region of interest" description="Disordered" evidence="2">
    <location>
        <begin position="349"/>
        <end position="377"/>
    </location>
</feature>
<feature type="region of interest" description="Disordered" evidence="2">
    <location>
        <begin position="53"/>
        <end position="77"/>
    </location>
</feature>
<gene>
    <name evidence="3" type="ORF">AK812_SmicGene14078</name>
</gene>
<dbReference type="EMBL" id="LSRX01000248">
    <property type="protein sequence ID" value="OLQ03030.1"/>
    <property type="molecule type" value="Genomic_DNA"/>
</dbReference>
<dbReference type="AlphaFoldDB" id="A0A1Q9E6J0"/>
<name>A0A1Q9E6J0_SYMMI</name>
<evidence type="ECO:0000313" key="4">
    <source>
        <dbReference type="Proteomes" id="UP000186817"/>
    </source>
</evidence>
<comment type="caution">
    <text evidence="3">The sequence shown here is derived from an EMBL/GenBank/DDBJ whole genome shotgun (WGS) entry which is preliminary data.</text>
</comment>
<keyword evidence="4" id="KW-1185">Reference proteome</keyword>